<dbReference type="PANTHER" id="PTHR36121:SF1">
    <property type="entry name" value="PROTEIN SXY"/>
    <property type="match status" value="1"/>
</dbReference>
<proteinExistence type="predicted"/>
<comment type="caution">
    <text evidence="2">The sequence shown here is derived from an EMBL/GenBank/DDBJ whole genome shotgun (WGS) entry which is preliminary data.</text>
</comment>
<dbReference type="OrthoDB" id="7067520at2"/>
<evidence type="ECO:0000259" key="1">
    <source>
        <dbReference type="Pfam" id="PF04994"/>
    </source>
</evidence>
<gene>
    <name evidence="2" type="ORF">A3196_05455</name>
</gene>
<dbReference type="Pfam" id="PF04994">
    <property type="entry name" value="TfoX_C"/>
    <property type="match status" value="1"/>
</dbReference>
<keyword evidence="3" id="KW-1185">Reference proteome</keyword>
<reference evidence="2 3" key="1">
    <citation type="submission" date="2016-03" db="EMBL/GenBank/DDBJ databases">
        <title>Chemosynthetic sulphur-oxidizing symbionts of marine invertebrate animals are capable of nitrogen fixation.</title>
        <authorList>
            <person name="Petersen J.M."/>
            <person name="Kemper A."/>
            <person name="Gruber-Vodicka H."/>
            <person name="Cardini U."/>
            <person name="Geest Mvander."/>
            <person name="Kleiner M."/>
            <person name="Bulgheresi S."/>
            <person name="Fussmann M."/>
            <person name="Herbold C."/>
            <person name="Seah B.K.B."/>
            <person name="Antony C.Paul."/>
            <person name="Liu D."/>
            <person name="Belitz A."/>
            <person name="Weber M."/>
        </authorList>
    </citation>
    <scope>NUCLEOTIDE SEQUENCE [LARGE SCALE GENOMIC DNA]</scope>
    <source>
        <strain evidence="2">G_D</strain>
    </source>
</reference>
<dbReference type="STRING" id="1818881.A3196_05455"/>
<dbReference type="InterPro" id="IPR007077">
    <property type="entry name" value="TfoX_C"/>
</dbReference>
<dbReference type="PANTHER" id="PTHR36121">
    <property type="entry name" value="PROTEIN SXY"/>
    <property type="match status" value="1"/>
</dbReference>
<dbReference type="Gene3D" id="1.10.150.20">
    <property type="entry name" value="5' to 3' exonuclease, C-terminal subdomain"/>
    <property type="match status" value="1"/>
</dbReference>
<sequence length="103" mass="11487">MGELSKLKGLGPKSEQALNEVGIRTRRQLEAIGAVGAYKRLLQSGGEKPSLNFLYAMVGALEERHWSEIAKHEKSRLLMELEDSQQLDRLLHQAETETDGELG</sequence>
<dbReference type="EMBL" id="LVJZ01000003">
    <property type="protein sequence ID" value="ODB96257.1"/>
    <property type="molecule type" value="Genomic_DNA"/>
</dbReference>
<evidence type="ECO:0000313" key="3">
    <source>
        <dbReference type="Proteomes" id="UP000094849"/>
    </source>
</evidence>
<dbReference type="AlphaFoldDB" id="A0A1E2UNF4"/>
<dbReference type="Proteomes" id="UP000094849">
    <property type="component" value="Unassembled WGS sequence"/>
</dbReference>
<name>A0A1E2UNF4_9GAMM</name>
<dbReference type="InterPro" id="IPR047525">
    <property type="entry name" value="TfoX-like"/>
</dbReference>
<organism evidence="2 3">
    <name type="scientific">Candidatus Thiodiazotropha endoloripes</name>
    <dbReference type="NCBI Taxonomy" id="1818881"/>
    <lineage>
        <taxon>Bacteria</taxon>
        <taxon>Pseudomonadati</taxon>
        <taxon>Pseudomonadota</taxon>
        <taxon>Gammaproteobacteria</taxon>
        <taxon>Chromatiales</taxon>
        <taxon>Sedimenticolaceae</taxon>
        <taxon>Candidatus Thiodiazotropha</taxon>
    </lineage>
</organism>
<evidence type="ECO:0000313" key="2">
    <source>
        <dbReference type="EMBL" id="ODB96257.1"/>
    </source>
</evidence>
<feature type="domain" description="TfoX C-terminal" evidence="1">
    <location>
        <begin position="3"/>
        <end position="80"/>
    </location>
</feature>
<accession>A0A1E2UNF4</accession>
<protein>
    <submittedName>
        <fullName evidence="2">Competence-specific regulator</fullName>
    </submittedName>
</protein>